<evidence type="ECO:0000256" key="7">
    <source>
        <dbReference type="ARBA" id="ARBA00022692"/>
    </source>
</evidence>
<keyword evidence="6" id="KW-0808">Transferase</keyword>
<dbReference type="Gene3D" id="1.10.287.130">
    <property type="match status" value="1"/>
</dbReference>
<comment type="subcellular location">
    <subcellularLocation>
        <location evidence="2">Cell membrane</location>
        <topology evidence="2">Multi-pass membrane protein</topology>
    </subcellularLocation>
</comment>
<dbReference type="RefSeq" id="WP_039742586.1">
    <property type="nucleotide sequence ID" value="NZ_CP009788.1"/>
</dbReference>
<evidence type="ECO:0000313" key="16">
    <source>
        <dbReference type="EMBL" id="AJE03555.1"/>
    </source>
</evidence>
<dbReference type="SMART" id="SM00387">
    <property type="entry name" value="HATPase_c"/>
    <property type="match status" value="1"/>
</dbReference>
<dbReference type="GO" id="GO:0000155">
    <property type="term" value="F:phosphorelay sensor kinase activity"/>
    <property type="evidence" value="ECO:0007669"/>
    <property type="project" value="InterPro"/>
</dbReference>
<dbReference type="InterPro" id="IPR005467">
    <property type="entry name" value="His_kinase_dom"/>
</dbReference>
<dbReference type="Pfam" id="PF02743">
    <property type="entry name" value="dCache_1"/>
    <property type="match status" value="1"/>
</dbReference>
<dbReference type="OrthoDB" id="9805591at2"/>
<evidence type="ECO:0000256" key="9">
    <source>
        <dbReference type="ARBA" id="ARBA00022777"/>
    </source>
</evidence>
<evidence type="ECO:0000256" key="13">
    <source>
        <dbReference type="ARBA" id="ARBA00023136"/>
    </source>
</evidence>
<reference evidence="16 17" key="1">
    <citation type="journal article" date="2015" name="Genome Announc.">
        <title>Complete Genome of Geobacter pickeringii G13T, a Metal-Reducing Isolate from Sedimentary Kaolin Deposits.</title>
        <authorList>
            <person name="Badalamenti J.P."/>
            <person name="Bond D.R."/>
        </authorList>
    </citation>
    <scope>NUCLEOTIDE SEQUENCE [LARGE SCALE GENOMIC DNA]</scope>
    <source>
        <strain evidence="16 17">G13</strain>
    </source>
</reference>
<evidence type="ECO:0000256" key="8">
    <source>
        <dbReference type="ARBA" id="ARBA00022741"/>
    </source>
</evidence>
<evidence type="ECO:0000256" key="6">
    <source>
        <dbReference type="ARBA" id="ARBA00022679"/>
    </source>
</evidence>
<dbReference type="HOGENOM" id="CLU_453271_0_0_7"/>
<dbReference type="Proteomes" id="UP000057609">
    <property type="component" value="Chromosome"/>
</dbReference>
<dbReference type="Gene3D" id="3.30.565.10">
    <property type="entry name" value="Histidine kinase-like ATPase, C-terminal domain"/>
    <property type="match status" value="1"/>
</dbReference>
<keyword evidence="13 14" id="KW-0472">Membrane</keyword>
<dbReference type="Pfam" id="PF00512">
    <property type="entry name" value="HisKA"/>
    <property type="match status" value="1"/>
</dbReference>
<feature type="domain" description="Histidine kinase" evidence="15">
    <location>
        <begin position="390"/>
        <end position="600"/>
    </location>
</feature>
<evidence type="ECO:0000259" key="15">
    <source>
        <dbReference type="PROSITE" id="PS50109"/>
    </source>
</evidence>
<dbReference type="InterPro" id="IPR003661">
    <property type="entry name" value="HisK_dim/P_dom"/>
</dbReference>
<dbReference type="PROSITE" id="PS50109">
    <property type="entry name" value="HIS_KIN"/>
    <property type="match status" value="1"/>
</dbReference>
<evidence type="ECO:0000256" key="3">
    <source>
        <dbReference type="ARBA" id="ARBA00012438"/>
    </source>
</evidence>
<dbReference type="STRING" id="345632.GPICK_09495"/>
<dbReference type="Pfam" id="PF02518">
    <property type="entry name" value="HATPase_c"/>
    <property type="match status" value="1"/>
</dbReference>
<evidence type="ECO:0000256" key="1">
    <source>
        <dbReference type="ARBA" id="ARBA00000085"/>
    </source>
</evidence>
<dbReference type="InterPro" id="IPR003594">
    <property type="entry name" value="HATPase_dom"/>
</dbReference>
<evidence type="ECO:0000313" key="17">
    <source>
        <dbReference type="Proteomes" id="UP000057609"/>
    </source>
</evidence>
<evidence type="ECO:0000256" key="5">
    <source>
        <dbReference type="ARBA" id="ARBA00022553"/>
    </source>
</evidence>
<keyword evidence="17" id="KW-1185">Reference proteome</keyword>
<dbReference type="InterPro" id="IPR036097">
    <property type="entry name" value="HisK_dim/P_sf"/>
</dbReference>
<dbReference type="CDD" id="cd00082">
    <property type="entry name" value="HisKA"/>
    <property type="match status" value="1"/>
</dbReference>
<keyword evidence="11 14" id="KW-1133">Transmembrane helix</keyword>
<evidence type="ECO:0000256" key="4">
    <source>
        <dbReference type="ARBA" id="ARBA00022475"/>
    </source>
</evidence>
<dbReference type="PRINTS" id="PR00344">
    <property type="entry name" value="BCTRLSENSOR"/>
</dbReference>
<feature type="transmembrane region" description="Helical" evidence="14">
    <location>
        <begin position="323"/>
        <end position="343"/>
    </location>
</feature>
<evidence type="ECO:0000256" key="14">
    <source>
        <dbReference type="SAM" id="Phobius"/>
    </source>
</evidence>
<dbReference type="Gene3D" id="3.30.450.20">
    <property type="entry name" value="PAS domain"/>
    <property type="match status" value="1"/>
</dbReference>
<gene>
    <name evidence="16" type="ORF">GPICK_09495</name>
</gene>
<keyword evidence="7 14" id="KW-0812">Transmembrane</keyword>
<keyword evidence="10" id="KW-0067">ATP-binding</keyword>
<keyword evidence="9 16" id="KW-0418">Kinase</keyword>
<dbReference type="AlphaFoldDB" id="A0A0B5BGB3"/>
<dbReference type="GO" id="GO:0005886">
    <property type="term" value="C:plasma membrane"/>
    <property type="evidence" value="ECO:0007669"/>
    <property type="project" value="UniProtKB-SubCell"/>
</dbReference>
<dbReference type="EMBL" id="CP009788">
    <property type="protein sequence ID" value="AJE03555.1"/>
    <property type="molecule type" value="Genomic_DNA"/>
</dbReference>
<organism evidence="16 17">
    <name type="scientific">Geobacter pickeringii</name>
    <dbReference type="NCBI Taxonomy" id="345632"/>
    <lineage>
        <taxon>Bacteria</taxon>
        <taxon>Pseudomonadati</taxon>
        <taxon>Thermodesulfobacteriota</taxon>
        <taxon>Desulfuromonadia</taxon>
        <taxon>Geobacterales</taxon>
        <taxon>Geobacteraceae</taxon>
        <taxon>Geobacter</taxon>
    </lineage>
</organism>
<name>A0A0B5BGB3_9BACT</name>
<evidence type="ECO:0000256" key="10">
    <source>
        <dbReference type="ARBA" id="ARBA00022840"/>
    </source>
</evidence>
<dbReference type="InterPro" id="IPR036890">
    <property type="entry name" value="HATPase_C_sf"/>
</dbReference>
<evidence type="ECO:0000256" key="11">
    <source>
        <dbReference type="ARBA" id="ARBA00022989"/>
    </source>
</evidence>
<dbReference type="InterPro" id="IPR033479">
    <property type="entry name" value="dCache_1"/>
</dbReference>
<sequence length="609" mass="67713">MKRRYSETNIRTFKLLIVLLLVVASALGAFLWIRHTTNAVRAEARERFFEQYNRQQSLMAELASHTLEEMFATFHRNLDLVVTLFEGKEVTRQRAEEVGDRLKKIYGSLASTPVVDLVVFDSSGTAIAIEPADPYTVGRSYAWRDYIKWAREKGKPGEMYLSPFTRMEGGKRRGYKALIVAEGIYGPRGEFLGVASCVLDFEKLASKHILPIRVGRHGRAWLADISSRTMLVAPSGRLAGRSFSEAFLPRWLRLHALLVSIEDGKPGSGWYDYLDAEIPDQPVRKLGSYYPFRIENRLWALGISTPEREVDELLSTFMHRQEAFATTLLVTVLAGATLLMGILMNWNRILTAEVNHHTRALSEAHSRLESTFDELLVAKKVAAVGHLALGLAHEIRNPLSAIQMNMQMIRKKIAPAGTLRENFSIVEEEIRRLNRLLNDVLDFARTRPLRLQTAEVGDIVNRLMQLMAQRIEEEQVQVEVRIASPLTLVCDPEQIHQVLLNLLLNACEAMNGTPAGERLLTITGQGRDGMALLTVSDTGGGIPPDKLDQLFEPFFTTKASGGGLGLSILQTIVLRHGGSVSVESEPGRGATFTVALPLGGPGDKGEGRP</sequence>
<evidence type="ECO:0000256" key="2">
    <source>
        <dbReference type="ARBA" id="ARBA00004651"/>
    </source>
</evidence>
<accession>A0A0B5BGB3</accession>
<dbReference type="GO" id="GO:0005524">
    <property type="term" value="F:ATP binding"/>
    <property type="evidence" value="ECO:0007669"/>
    <property type="project" value="UniProtKB-KW"/>
</dbReference>
<dbReference type="CDD" id="cd12914">
    <property type="entry name" value="PDC1_DGC_like"/>
    <property type="match status" value="1"/>
</dbReference>
<dbReference type="PANTHER" id="PTHR43065">
    <property type="entry name" value="SENSOR HISTIDINE KINASE"/>
    <property type="match status" value="1"/>
</dbReference>
<dbReference type="EC" id="2.7.13.3" evidence="3"/>
<evidence type="ECO:0000256" key="12">
    <source>
        <dbReference type="ARBA" id="ARBA00023012"/>
    </source>
</evidence>
<dbReference type="SUPFAM" id="SSF55874">
    <property type="entry name" value="ATPase domain of HSP90 chaperone/DNA topoisomerase II/histidine kinase"/>
    <property type="match status" value="1"/>
</dbReference>
<protein>
    <recommendedName>
        <fullName evidence="3">histidine kinase</fullName>
        <ecNumber evidence="3">2.7.13.3</ecNumber>
    </recommendedName>
</protein>
<dbReference type="KEGG" id="gpi:GPICK_09495"/>
<comment type="catalytic activity">
    <reaction evidence="1">
        <text>ATP + protein L-histidine = ADP + protein N-phospho-L-histidine.</text>
        <dbReference type="EC" id="2.7.13.3"/>
    </reaction>
</comment>
<keyword evidence="12" id="KW-0902">Two-component regulatory system</keyword>
<keyword evidence="4" id="KW-1003">Cell membrane</keyword>
<dbReference type="InterPro" id="IPR004358">
    <property type="entry name" value="Sig_transdc_His_kin-like_C"/>
</dbReference>
<proteinExistence type="predicted"/>
<dbReference type="SUPFAM" id="SSF47384">
    <property type="entry name" value="Homodimeric domain of signal transducing histidine kinase"/>
    <property type="match status" value="1"/>
</dbReference>
<keyword evidence="5" id="KW-0597">Phosphoprotein</keyword>
<keyword evidence="8" id="KW-0547">Nucleotide-binding</keyword>
<dbReference type="PANTHER" id="PTHR43065:SF10">
    <property type="entry name" value="PEROXIDE STRESS-ACTIVATED HISTIDINE KINASE MAK3"/>
    <property type="match status" value="1"/>
</dbReference>
<dbReference type="SMART" id="SM00388">
    <property type="entry name" value="HisKA"/>
    <property type="match status" value="1"/>
</dbReference>